<protein>
    <submittedName>
        <fullName evidence="2">DUF2812 domain-containing protein</fullName>
    </submittedName>
</protein>
<reference evidence="2" key="1">
    <citation type="journal article" date="2021" name="PeerJ">
        <title>Extensive microbial diversity within the chicken gut microbiome revealed by metagenomics and culture.</title>
        <authorList>
            <person name="Gilroy R."/>
            <person name="Ravi A."/>
            <person name="Getino M."/>
            <person name="Pursley I."/>
            <person name="Horton D.L."/>
            <person name="Alikhan N.F."/>
            <person name="Baker D."/>
            <person name="Gharbi K."/>
            <person name="Hall N."/>
            <person name="Watson M."/>
            <person name="Adriaenssens E.M."/>
            <person name="Foster-Nyarko E."/>
            <person name="Jarju S."/>
            <person name="Secka A."/>
            <person name="Antonio M."/>
            <person name="Oren A."/>
            <person name="Chaudhuri R.R."/>
            <person name="La Ragione R."/>
            <person name="Hildebrand F."/>
            <person name="Pallen M.J."/>
        </authorList>
    </citation>
    <scope>NUCLEOTIDE SEQUENCE</scope>
    <source>
        <strain evidence="2">CHK173-259</strain>
    </source>
</reference>
<feature type="transmembrane region" description="Helical" evidence="1">
    <location>
        <begin position="137"/>
        <end position="160"/>
    </location>
</feature>
<dbReference type="AlphaFoldDB" id="A0A9D1QS84"/>
<name>A0A9D1QS84_9LACO</name>
<proteinExistence type="predicted"/>
<dbReference type="InterPro" id="IPR021359">
    <property type="entry name" value="DUF2812"/>
</dbReference>
<keyword evidence="1" id="KW-1133">Transmembrane helix</keyword>
<dbReference type="Proteomes" id="UP000886822">
    <property type="component" value="Unassembled WGS sequence"/>
</dbReference>
<dbReference type="EMBL" id="DXGJ01000043">
    <property type="protein sequence ID" value="HIW72078.1"/>
    <property type="molecule type" value="Genomic_DNA"/>
</dbReference>
<evidence type="ECO:0000313" key="3">
    <source>
        <dbReference type="Proteomes" id="UP000886822"/>
    </source>
</evidence>
<keyword evidence="1" id="KW-0812">Transmembrane</keyword>
<sequence length="171" mass="20202">MKKFRKYWGWRVDAEATYIERMAHRGQELIAIDSWPRYHFKQVLPLRGTVQLDYQANRELASYQQFLEDAGWQVMATRPQLFGTWVYWYNDDPQAKLYSDQTSKLELLNRLRIRWGIYELLLLVWAAFMFWNVADSFGLVVTSLLVLIVLGATTLNLVGLTQQANHLSRRL</sequence>
<accession>A0A9D1QS84</accession>
<reference evidence="2" key="2">
    <citation type="submission" date="2021-04" db="EMBL/GenBank/DDBJ databases">
        <authorList>
            <person name="Gilroy R."/>
        </authorList>
    </citation>
    <scope>NUCLEOTIDE SEQUENCE</scope>
    <source>
        <strain evidence="2">CHK173-259</strain>
    </source>
</reference>
<dbReference type="Pfam" id="PF11193">
    <property type="entry name" value="DUF2812"/>
    <property type="match status" value="1"/>
</dbReference>
<organism evidence="2 3">
    <name type="scientific">Candidatus Levilactobacillus faecigallinarum</name>
    <dbReference type="NCBI Taxonomy" id="2838638"/>
    <lineage>
        <taxon>Bacteria</taxon>
        <taxon>Bacillati</taxon>
        <taxon>Bacillota</taxon>
        <taxon>Bacilli</taxon>
        <taxon>Lactobacillales</taxon>
        <taxon>Lactobacillaceae</taxon>
        <taxon>Levilactobacillus</taxon>
    </lineage>
</organism>
<comment type="caution">
    <text evidence="2">The sequence shown here is derived from an EMBL/GenBank/DDBJ whole genome shotgun (WGS) entry which is preliminary data.</text>
</comment>
<gene>
    <name evidence="2" type="ORF">H9875_05560</name>
</gene>
<evidence type="ECO:0000256" key="1">
    <source>
        <dbReference type="SAM" id="Phobius"/>
    </source>
</evidence>
<feature type="transmembrane region" description="Helical" evidence="1">
    <location>
        <begin position="113"/>
        <end position="131"/>
    </location>
</feature>
<keyword evidence="1" id="KW-0472">Membrane</keyword>
<evidence type="ECO:0000313" key="2">
    <source>
        <dbReference type="EMBL" id="HIW72078.1"/>
    </source>
</evidence>